<feature type="disulfide bond" evidence="1">
    <location>
        <begin position="503"/>
        <end position="521"/>
    </location>
</feature>
<feature type="domain" description="ShKT" evidence="4">
    <location>
        <begin position="495"/>
        <end position="528"/>
    </location>
</feature>
<keyword evidence="6" id="KW-1185">Reference proteome</keyword>
<feature type="chain" id="PRO_5033000744" description="ShKT domain-containing protein" evidence="3">
    <location>
        <begin position="30"/>
        <end position="540"/>
    </location>
</feature>
<name>A0A8B6GZQ9_MYTGA</name>
<evidence type="ECO:0000256" key="2">
    <source>
        <dbReference type="SAM" id="MobiDB-lite"/>
    </source>
</evidence>
<evidence type="ECO:0000313" key="5">
    <source>
        <dbReference type="EMBL" id="VDI70982.1"/>
    </source>
</evidence>
<feature type="signal peptide" evidence="3">
    <location>
        <begin position="1"/>
        <end position="29"/>
    </location>
</feature>
<feature type="region of interest" description="Disordered" evidence="2">
    <location>
        <begin position="366"/>
        <end position="385"/>
    </location>
</feature>
<evidence type="ECO:0000259" key="4">
    <source>
        <dbReference type="PROSITE" id="PS51670"/>
    </source>
</evidence>
<comment type="caution">
    <text evidence="1">Lacks conserved residue(s) required for the propagation of feature annotation.</text>
</comment>
<dbReference type="EMBL" id="UYJE01009186">
    <property type="protein sequence ID" value="VDI70982.1"/>
    <property type="molecule type" value="Genomic_DNA"/>
</dbReference>
<sequence>MVDLQMCTIQIWFIFSVVIVTLIKESTNSSSTSPQCVDQDTNCPLYQNLMCNSSDEKTKTFAIQNCPVTCNLCNEFKASFQITEVFSCFGSNCTTPKVCQVYVKNNVPVSGSCIDVQKNSKICGPFPKNGTCDCYSANCMSVIDMLYSIHNTTVPWKQCVDHDSRCKTLKNQICYASAPEHTKKFAIKTCPRTCNYCAQYSELLHPAPKTISCFSTSCTTPQQVCRVNFVNSVPISAFCIQKQQKIHICSLFPTNGYCDCDSTVCMSKIIQPTHMVTTSATSTNVQTTTPTTTHETITTSYTTHEPITTPTTTHKSITTPTTTHKSITTPTTTHVHSTTPTTTHESITTSSTKHVTTTPTTAYVRTTTPTTSRERTTTFSATHEQTTLPNTENLQRTTPTTPVAFASIPGNASNPTKLLTTTQVPRETTSTAQKTSITSTTQLASSVSASQNVNNQATCNDSPGVNCTILMVTNICSTAVANTLCARSCNHCPPCEDKTELDCKLFVASNICDVPTAKIYCAKTCKHCSSVQVVNGPPIG</sequence>
<feature type="compositionally biased region" description="Low complexity" evidence="2">
    <location>
        <begin position="366"/>
        <end position="382"/>
    </location>
</feature>
<organism evidence="5 6">
    <name type="scientific">Mytilus galloprovincialis</name>
    <name type="common">Mediterranean mussel</name>
    <dbReference type="NCBI Taxonomy" id="29158"/>
    <lineage>
        <taxon>Eukaryota</taxon>
        <taxon>Metazoa</taxon>
        <taxon>Spiralia</taxon>
        <taxon>Lophotrochozoa</taxon>
        <taxon>Mollusca</taxon>
        <taxon>Bivalvia</taxon>
        <taxon>Autobranchia</taxon>
        <taxon>Pteriomorphia</taxon>
        <taxon>Mytilida</taxon>
        <taxon>Mytiloidea</taxon>
        <taxon>Mytilidae</taxon>
        <taxon>Mytilinae</taxon>
        <taxon>Mytilus</taxon>
    </lineage>
</organism>
<reference evidence="5" key="1">
    <citation type="submission" date="2018-11" db="EMBL/GenBank/DDBJ databases">
        <authorList>
            <person name="Alioto T."/>
            <person name="Alioto T."/>
        </authorList>
    </citation>
    <scope>NUCLEOTIDE SEQUENCE</scope>
</reference>
<accession>A0A8B6GZQ9</accession>
<comment type="caution">
    <text evidence="5">The sequence shown here is derived from an EMBL/GenBank/DDBJ whole genome shotgun (WGS) entry which is preliminary data.</text>
</comment>
<dbReference type="SMART" id="SM00254">
    <property type="entry name" value="ShKT"/>
    <property type="match status" value="4"/>
</dbReference>
<feature type="region of interest" description="Disordered" evidence="2">
    <location>
        <begin position="304"/>
        <end position="358"/>
    </location>
</feature>
<evidence type="ECO:0000256" key="1">
    <source>
        <dbReference type="PROSITE-ProRule" id="PRU01005"/>
    </source>
</evidence>
<keyword evidence="3" id="KW-0732">Signal</keyword>
<dbReference type="InterPro" id="IPR003582">
    <property type="entry name" value="ShKT_dom"/>
</dbReference>
<dbReference type="PROSITE" id="PS51670">
    <property type="entry name" value="SHKT"/>
    <property type="match status" value="2"/>
</dbReference>
<feature type="domain" description="ShKT" evidence="4">
    <location>
        <begin position="36"/>
        <end position="73"/>
    </location>
</feature>
<gene>
    <name evidence="5" type="ORF">MGAL_10B045289</name>
</gene>
<dbReference type="Pfam" id="PF01549">
    <property type="entry name" value="ShK"/>
    <property type="match status" value="3"/>
</dbReference>
<keyword evidence="1" id="KW-1015">Disulfide bond</keyword>
<dbReference type="Proteomes" id="UP000596742">
    <property type="component" value="Unassembled WGS sequence"/>
</dbReference>
<feature type="disulfide bond" evidence="1">
    <location>
        <begin position="512"/>
        <end position="525"/>
    </location>
</feature>
<dbReference type="Gene3D" id="1.10.10.1940">
    <property type="match status" value="1"/>
</dbReference>
<protein>
    <recommendedName>
        <fullName evidence="4">ShKT domain-containing protein</fullName>
    </recommendedName>
</protein>
<evidence type="ECO:0000256" key="3">
    <source>
        <dbReference type="SAM" id="SignalP"/>
    </source>
</evidence>
<evidence type="ECO:0000313" key="6">
    <source>
        <dbReference type="Proteomes" id="UP000596742"/>
    </source>
</evidence>
<proteinExistence type="predicted"/>
<dbReference type="AlphaFoldDB" id="A0A8B6GZQ9"/>